<evidence type="ECO:0000313" key="2">
    <source>
        <dbReference type="EMBL" id="MBT2160366.1"/>
    </source>
</evidence>
<comment type="caution">
    <text evidence="2">The sequence shown here is derived from an EMBL/GenBank/DDBJ whole genome shotgun (WGS) entry which is preliminary data.</text>
</comment>
<protein>
    <recommendedName>
        <fullName evidence="4">ABC-2 type transport system permease protein</fullName>
    </recommendedName>
</protein>
<feature type="transmembrane region" description="Helical" evidence="1">
    <location>
        <begin position="168"/>
        <end position="185"/>
    </location>
</feature>
<feature type="transmembrane region" description="Helical" evidence="1">
    <location>
        <begin position="27"/>
        <end position="51"/>
    </location>
</feature>
<evidence type="ECO:0000256" key="1">
    <source>
        <dbReference type="SAM" id="Phobius"/>
    </source>
</evidence>
<dbReference type="Proteomes" id="UP000740413">
    <property type="component" value="Unassembled WGS sequence"/>
</dbReference>
<feature type="transmembrane region" description="Helical" evidence="1">
    <location>
        <begin position="347"/>
        <end position="368"/>
    </location>
</feature>
<keyword evidence="1" id="KW-0812">Transmembrane</keyword>
<feature type="transmembrane region" description="Helical" evidence="1">
    <location>
        <begin position="374"/>
        <end position="396"/>
    </location>
</feature>
<name>A0ABS5WAD0_9FLAO</name>
<keyword evidence="1" id="KW-0472">Membrane</keyword>
<feature type="transmembrane region" description="Helical" evidence="1">
    <location>
        <begin position="300"/>
        <end position="326"/>
    </location>
</feature>
<feature type="transmembrane region" description="Helical" evidence="1">
    <location>
        <begin position="63"/>
        <end position="82"/>
    </location>
</feature>
<proteinExistence type="predicted"/>
<feature type="transmembrane region" description="Helical" evidence="1">
    <location>
        <begin position="115"/>
        <end position="137"/>
    </location>
</feature>
<keyword evidence="1" id="KW-1133">Transmembrane helix</keyword>
<feature type="transmembrane region" description="Helical" evidence="1">
    <location>
        <begin position="417"/>
        <end position="434"/>
    </location>
</feature>
<dbReference type="EMBL" id="JACATN010000001">
    <property type="protein sequence ID" value="MBT2160366.1"/>
    <property type="molecule type" value="Genomic_DNA"/>
</dbReference>
<feature type="transmembrane region" description="Helical" evidence="1">
    <location>
        <begin position="143"/>
        <end position="161"/>
    </location>
</feature>
<evidence type="ECO:0000313" key="3">
    <source>
        <dbReference type="Proteomes" id="UP000740413"/>
    </source>
</evidence>
<feature type="transmembrane region" description="Helical" evidence="1">
    <location>
        <begin position="440"/>
        <end position="461"/>
    </location>
</feature>
<accession>A0ABS5WAD0</accession>
<sequence>MFKSFSKLQWKSFFRSSSMGKSIGIKIVMGFFALYFLGMLAFVGSSLFFVLEKAIPNTDPLAIISQYLLYWVLAELFIRYFMQKLPVMDIKPFLILPIKKSSIAHYILGRSAVSFYNFLALFFFIPFAIVLLIKGYAFLNVSFWLLAMIGIVLSINYINFIVNKSDKALISIASLLVACYSLEYFEILPIKEYAGNIFYALYANPLYAIIPLAIAGLSYYFNYSFIRNRIFLDASLKKKATEATSSDLSWTKRFGDIAPFLQLDLKLIWRNKRTKTQVFVSLAFAFYGLFVYGMEDMGMGSGMFVLVGILMTGVFLMNFGQFIPAWDSSYYSMMMSQNIPLKKYLEAKAALIYVSIGVMFLLSVPYVYYGWDSLAINFSCALYNLGVNVPLILFFGSKNKKRIDLNKSALGNMQGTSATQFLVALPLFGLPMLIYGPLAFFVSSEVALIALCVFGVVGFALRDKLLDFITNAYRKKKYGMIAGFKEQNS</sequence>
<dbReference type="InterPro" id="IPR043742">
    <property type="entry name" value="DUF5687"/>
</dbReference>
<reference evidence="3" key="1">
    <citation type="submission" date="2023-07" db="EMBL/GenBank/DDBJ databases">
        <title>Zobellia barbeyronii sp. nov., a new marine flavobacterium, isolated from green and red algae.</title>
        <authorList>
            <person name="Nedashkovskaya O.I."/>
            <person name="Otstavnykh N."/>
            <person name="Zhukova N."/>
            <person name="Guzev K."/>
            <person name="Chausova V."/>
            <person name="Tekutyeva L."/>
            <person name="Mikhailov V."/>
            <person name="Isaeva M."/>
        </authorList>
    </citation>
    <scope>NUCLEOTIDE SEQUENCE [LARGE SCALE GENOMIC DNA]</scope>
    <source>
        <strain evidence="3">KMM 6746</strain>
    </source>
</reference>
<organism evidence="2 3">
    <name type="scientific">Zobellia barbeyronii</name>
    <dbReference type="NCBI Taxonomy" id="2748009"/>
    <lineage>
        <taxon>Bacteria</taxon>
        <taxon>Pseudomonadati</taxon>
        <taxon>Bacteroidota</taxon>
        <taxon>Flavobacteriia</taxon>
        <taxon>Flavobacteriales</taxon>
        <taxon>Flavobacteriaceae</taxon>
        <taxon>Zobellia</taxon>
    </lineage>
</organism>
<keyword evidence="3" id="KW-1185">Reference proteome</keyword>
<feature type="transmembrane region" description="Helical" evidence="1">
    <location>
        <begin position="276"/>
        <end position="294"/>
    </location>
</feature>
<dbReference type="Pfam" id="PF18940">
    <property type="entry name" value="DUF5687"/>
    <property type="match status" value="1"/>
</dbReference>
<gene>
    <name evidence="2" type="ORF">HW347_03765</name>
</gene>
<evidence type="ECO:0008006" key="4">
    <source>
        <dbReference type="Google" id="ProtNLM"/>
    </source>
</evidence>
<feature type="transmembrane region" description="Helical" evidence="1">
    <location>
        <begin position="197"/>
        <end position="221"/>
    </location>
</feature>
<dbReference type="RefSeq" id="WP_214610593.1">
    <property type="nucleotide sequence ID" value="NZ_JACATN010000001.1"/>
</dbReference>